<dbReference type="InterPro" id="IPR020556">
    <property type="entry name" value="Amidase_CS"/>
</dbReference>
<dbReference type="InterPro" id="IPR023631">
    <property type="entry name" value="Amidase_dom"/>
</dbReference>
<dbReference type="Proteomes" id="UP000777935">
    <property type="component" value="Unassembled WGS sequence"/>
</dbReference>
<reference evidence="2 3" key="1">
    <citation type="submission" date="2020-06" db="EMBL/GenBank/DDBJ databases">
        <title>Sulfitobacter algicola sp. nov., isolated from green algae.</title>
        <authorList>
            <person name="Wang C."/>
        </authorList>
    </citation>
    <scope>NUCLEOTIDE SEQUENCE [LARGE SCALE GENOMIC DNA]</scope>
    <source>
        <strain evidence="2 3">1151</strain>
    </source>
</reference>
<protein>
    <submittedName>
        <fullName evidence="2">Amidase</fullName>
    </submittedName>
</protein>
<dbReference type="EMBL" id="JABUFE010000001">
    <property type="protein sequence ID" value="NSX53811.1"/>
    <property type="molecule type" value="Genomic_DNA"/>
</dbReference>
<accession>A0ABX2IU51</accession>
<dbReference type="RefSeq" id="WP_174135149.1">
    <property type="nucleotide sequence ID" value="NZ_JABUFE010000001.1"/>
</dbReference>
<feature type="domain" description="Amidase" evidence="1">
    <location>
        <begin position="25"/>
        <end position="431"/>
    </location>
</feature>
<dbReference type="Gene3D" id="3.90.1300.10">
    <property type="entry name" value="Amidase signature (AS) domain"/>
    <property type="match status" value="1"/>
</dbReference>
<evidence type="ECO:0000313" key="3">
    <source>
        <dbReference type="Proteomes" id="UP000777935"/>
    </source>
</evidence>
<dbReference type="PANTHER" id="PTHR11895">
    <property type="entry name" value="TRANSAMIDASE"/>
    <property type="match status" value="1"/>
</dbReference>
<sequence>MRQWKKMSAAALGRGIRAGEIDPVELTEGFLEAIRIHPMRDRIYARLTEKRALAEAKAAAMRAKSDQRLSLLDGVPVSWKDLFDTAGTVTEAGSDLLKDRKPSQDARVVQFATATGLVCLGKTHMSELAFSGLGYNPIKQTPPCVNDHDAVSGGSSSGAAASVAFGLAPVAVGSDTGGSVRVPAAWNDLVGLKTSSGRLSLDGVVPLCARFDTVGPLSRSVEDAGFLLSAMQGMGRIDLRWTSLKGCRFALLQTVAMDDLDDGPRAGFNAAVACIESAGGVVEPINIPEVQDAMDLAGPLYTAEAYGTWRDVIEANPDLMFDQVRKRFQSGADVLAADYVAAWQKLDMLRTIFAEKTSGYDAVIVPTVPTLPPNLERLKADQDYFVTQNLMALRNTRIGNLFGLSALTLPTGVPSAGVTFMTPPMSEERLLRLGHAFEEALHEL</sequence>
<evidence type="ECO:0000259" key="1">
    <source>
        <dbReference type="Pfam" id="PF01425"/>
    </source>
</evidence>
<comment type="caution">
    <text evidence="2">The sequence shown here is derived from an EMBL/GenBank/DDBJ whole genome shotgun (WGS) entry which is preliminary data.</text>
</comment>
<dbReference type="InterPro" id="IPR036928">
    <property type="entry name" value="AS_sf"/>
</dbReference>
<dbReference type="InterPro" id="IPR000120">
    <property type="entry name" value="Amidase"/>
</dbReference>
<dbReference type="SUPFAM" id="SSF75304">
    <property type="entry name" value="Amidase signature (AS) enzymes"/>
    <property type="match status" value="1"/>
</dbReference>
<dbReference type="PROSITE" id="PS00571">
    <property type="entry name" value="AMIDASES"/>
    <property type="match status" value="1"/>
</dbReference>
<gene>
    <name evidence="2" type="ORF">HRQ87_03260</name>
</gene>
<proteinExistence type="predicted"/>
<evidence type="ECO:0000313" key="2">
    <source>
        <dbReference type="EMBL" id="NSX53811.1"/>
    </source>
</evidence>
<dbReference type="Pfam" id="PF01425">
    <property type="entry name" value="Amidase"/>
    <property type="match status" value="1"/>
</dbReference>
<dbReference type="PANTHER" id="PTHR11895:SF176">
    <property type="entry name" value="AMIDASE AMID-RELATED"/>
    <property type="match status" value="1"/>
</dbReference>
<organism evidence="2 3">
    <name type="scientific">Parasulfitobacter algicola</name>
    <dbReference type="NCBI Taxonomy" id="2614809"/>
    <lineage>
        <taxon>Bacteria</taxon>
        <taxon>Pseudomonadati</taxon>
        <taxon>Pseudomonadota</taxon>
        <taxon>Alphaproteobacteria</taxon>
        <taxon>Rhodobacterales</taxon>
        <taxon>Roseobacteraceae</taxon>
        <taxon>Parasulfitobacter</taxon>
    </lineage>
</organism>
<name>A0ABX2IU51_9RHOB</name>
<keyword evidence="3" id="KW-1185">Reference proteome</keyword>